<evidence type="ECO:0000256" key="1">
    <source>
        <dbReference type="ARBA" id="ARBA00008690"/>
    </source>
</evidence>
<reference evidence="4 5" key="1">
    <citation type="submission" date="2019-04" db="EMBL/GenBank/DDBJ databases">
        <title>An improved genome assembly and genetic linkage map for asparagus bean, Vigna unguiculata ssp. sesquipedialis.</title>
        <authorList>
            <person name="Xia Q."/>
            <person name="Zhang R."/>
            <person name="Dong Y."/>
        </authorList>
    </citation>
    <scope>NUCLEOTIDE SEQUENCE [LARGE SCALE GENOMIC DNA]</scope>
    <source>
        <tissue evidence="4">Leaf</tissue>
    </source>
</reference>
<feature type="domain" description="FAF" evidence="3">
    <location>
        <begin position="46"/>
        <end position="93"/>
    </location>
</feature>
<evidence type="ECO:0000256" key="2">
    <source>
        <dbReference type="SAM" id="MobiDB-lite"/>
    </source>
</evidence>
<keyword evidence="5" id="KW-1185">Reference proteome</keyword>
<proteinExistence type="inferred from homology"/>
<dbReference type="PANTHER" id="PTHR33155:SF17">
    <property type="entry name" value="F2E2.18-RELATED"/>
    <property type="match status" value="1"/>
</dbReference>
<gene>
    <name evidence="4" type="ORF">DEO72_LG11g2864</name>
</gene>
<name>A0A4D6NSA4_VIGUN</name>
<evidence type="ECO:0000313" key="4">
    <source>
        <dbReference type="EMBL" id="QCE15852.1"/>
    </source>
</evidence>
<protein>
    <recommendedName>
        <fullName evidence="3">FAF domain-containing protein</fullName>
    </recommendedName>
</protein>
<dbReference type="InterPro" id="IPR021410">
    <property type="entry name" value="FAF"/>
</dbReference>
<comment type="similarity">
    <text evidence="1">Belongs to the fantastic four family.</text>
</comment>
<dbReference type="AlphaFoldDB" id="A0A4D6NSA4"/>
<dbReference type="PANTHER" id="PTHR33155">
    <property type="entry name" value="FANTASTIC FOUR-LIKE PROTEIN (DUF3049)"/>
    <property type="match status" value="1"/>
</dbReference>
<dbReference type="Proteomes" id="UP000501690">
    <property type="component" value="Linkage Group LG11"/>
</dbReference>
<accession>A0A4D6NSA4</accession>
<evidence type="ECO:0000259" key="3">
    <source>
        <dbReference type="Pfam" id="PF11250"/>
    </source>
</evidence>
<feature type="region of interest" description="Disordered" evidence="2">
    <location>
        <begin position="97"/>
        <end position="124"/>
    </location>
</feature>
<evidence type="ECO:0000313" key="5">
    <source>
        <dbReference type="Proteomes" id="UP000501690"/>
    </source>
</evidence>
<organism evidence="4 5">
    <name type="scientific">Vigna unguiculata</name>
    <name type="common">Cowpea</name>
    <dbReference type="NCBI Taxonomy" id="3917"/>
    <lineage>
        <taxon>Eukaryota</taxon>
        <taxon>Viridiplantae</taxon>
        <taxon>Streptophyta</taxon>
        <taxon>Embryophyta</taxon>
        <taxon>Tracheophyta</taxon>
        <taxon>Spermatophyta</taxon>
        <taxon>Magnoliopsida</taxon>
        <taxon>eudicotyledons</taxon>
        <taxon>Gunneridae</taxon>
        <taxon>Pentapetalae</taxon>
        <taxon>rosids</taxon>
        <taxon>fabids</taxon>
        <taxon>Fabales</taxon>
        <taxon>Fabaceae</taxon>
        <taxon>Papilionoideae</taxon>
        <taxon>50 kb inversion clade</taxon>
        <taxon>NPAAA clade</taxon>
        <taxon>indigoferoid/millettioid clade</taxon>
        <taxon>Phaseoleae</taxon>
        <taxon>Vigna</taxon>
    </lineage>
</organism>
<dbReference type="InterPro" id="IPR046431">
    <property type="entry name" value="FAF_dom"/>
</dbReference>
<dbReference type="EMBL" id="CP039355">
    <property type="protein sequence ID" value="QCE15852.1"/>
    <property type="molecule type" value="Genomic_DNA"/>
</dbReference>
<sequence>MAPFNYGDDYIGTESCNIDLNDDIVLSETNTVVVSKNSAKRKEKRELPPPIPMEFVMRRYCTADGRLILKEEKLKHHECFTTHRANGRLTIHLVPLYQEEEEREEEDDEEQEEEEAPTPFAIRLRAEQVEDQCRSITVQG</sequence>
<feature type="compositionally biased region" description="Acidic residues" evidence="2">
    <location>
        <begin position="98"/>
        <end position="116"/>
    </location>
</feature>
<dbReference type="Pfam" id="PF11250">
    <property type="entry name" value="FAF"/>
    <property type="match status" value="1"/>
</dbReference>